<organism evidence="1 2">
    <name type="scientific">Paenibacillus nuruki</name>
    <dbReference type="NCBI Taxonomy" id="1886670"/>
    <lineage>
        <taxon>Bacteria</taxon>
        <taxon>Bacillati</taxon>
        <taxon>Bacillota</taxon>
        <taxon>Bacilli</taxon>
        <taxon>Bacillales</taxon>
        <taxon>Paenibacillaceae</taxon>
        <taxon>Paenibacillus</taxon>
    </lineage>
</organism>
<dbReference type="AlphaFoldDB" id="A0A1E3L005"/>
<gene>
    <name evidence="1" type="ORF">PTI45_03439</name>
</gene>
<dbReference type="EMBL" id="MDER01000066">
    <property type="protein sequence ID" value="ODP27118.1"/>
    <property type="molecule type" value="Genomic_DNA"/>
</dbReference>
<dbReference type="STRING" id="1886670.PTI45_03439"/>
<sequence length="194" mass="22321">MIRLPIFSVHSVLSISNSTIRIQGRALDTIKIKSKVFDLNSNLSCIEEISIGNKQSSELSIMSEGIVTIKIDKDSFDIGEFLYGEQANDYIQTISFEQATDMAEKFIRQDLVDYVEDPHVLFLHEVTLEAEYCWFFFYNPKIIIPEEKWLLKMLGAYAISKKGEVSHTYNYLDDSVKARDYLNVMSGYFNKKGL</sequence>
<dbReference type="RefSeq" id="WP_069328826.1">
    <property type="nucleotide sequence ID" value="NZ_MDER01000066.1"/>
</dbReference>
<evidence type="ECO:0000313" key="1">
    <source>
        <dbReference type="EMBL" id="ODP27118.1"/>
    </source>
</evidence>
<reference evidence="1 2" key="1">
    <citation type="submission" date="2016-08" db="EMBL/GenBank/DDBJ databases">
        <title>Genome sequencing of Paenibacillus sp. TI45-13ar, isolated from Korean traditional nuruk.</title>
        <authorList>
            <person name="Kim S.-J."/>
        </authorList>
    </citation>
    <scope>NUCLEOTIDE SEQUENCE [LARGE SCALE GENOMIC DNA]</scope>
    <source>
        <strain evidence="1 2">TI45-13ar</strain>
    </source>
</reference>
<protein>
    <submittedName>
        <fullName evidence="1">Uncharacterized protein</fullName>
    </submittedName>
</protein>
<accession>A0A1E3L005</accession>
<keyword evidence="2" id="KW-1185">Reference proteome</keyword>
<dbReference type="Proteomes" id="UP000094578">
    <property type="component" value="Unassembled WGS sequence"/>
</dbReference>
<comment type="caution">
    <text evidence="1">The sequence shown here is derived from an EMBL/GenBank/DDBJ whole genome shotgun (WGS) entry which is preliminary data.</text>
</comment>
<name>A0A1E3L005_9BACL</name>
<proteinExistence type="predicted"/>
<evidence type="ECO:0000313" key="2">
    <source>
        <dbReference type="Proteomes" id="UP000094578"/>
    </source>
</evidence>